<dbReference type="CDD" id="cd06558">
    <property type="entry name" value="crotonase-like"/>
    <property type="match status" value="1"/>
</dbReference>
<dbReference type="GO" id="GO:0004165">
    <property type="term" value="F:delta(3)-delta(2)-enoyl-CoA isomerase activity"/>
    <property type="evidence" value="ECO:0007669"/>
    <property type="project" value="UniProtKB-ARBA"/>
</dbReference>
<dbReference type="PANTHER" id="PTHR43684:SF1">
    <property type="entry name" value="ENOYL-COA DELTA ISOMERASE 2"/>
    <property type="match status" value="1"/>
</dbReference>
<dbReference type="Gene3D" id="3.90.226.10">
    <property type="entry name" value="2-enoyl-CoA Hydratase, Chain A, domain 1"/>
    <property type="match status" value="1"/>
</dbReference>
<evidence type="ECO:0000256" key="4">
    <source>
        <dbReference type="RuleBase" id="RU003707"/>
    </source>
</evidence>
<comment type="similarity">
    <text evidence="4">Belongs to the enoyl-CoA hydratase/isomerase family.</text>
</comment>
<dbReference type="InterPro" id="IPR029045">
    <property type="entry name" value="ClpP/crotonase-like_dom_sf"/>
</dbReference>
<keyword evidence="2" id="KW-0576">Peroxisome</keyword>
<dbReference type="InterPro" id="IPR051053">
    <property type="entry name" value="ECH/Chromodomain_protein"/>
</dbReference>
<dbReference type="InterPro" id="IPR018376">
    <property type="entry name" value="Enoyl-CoA_hyd/isom_CS"/>
</dbReference>
<comment type="subcellular location">
    <subcellularLocation>
        <location evidence="1">Peroxisome</location>
    </subcellularLocation>
</comment>
<proteinExistence type="inferred from homology"/>
<accession>A0A1G6QDU4</accession>
<evidence type="ECO:0000256" key="1">
    <source>
        <dbReference type="ARBA" id="ARBA00004275"/>
    </source>
</evidence>
<dbReference type="EMBL" id="FMYG01000008">
    <property type="protein sequence ID" value="SDC90650.1"/>
    <property type="molecule type" value="Genomic_DNA"/>
</dbReference>
<dbReference type="PROSITE" id="PS00166">
    <property type="entry name" value="ENOYL_COA_HYDRATASE"/>
    <property type="match status" value="1"/>
</dbReference>
<dbReference type="Pfam" id="PF00378">
    <property type="entry name" value="ECH_1"/>
    <property type="match status" value="1"/>
</dbReference>
<evidence type="ECO:0000313" key="5">
    <source>
        <dbReference type="EMBL" id="SDC90650.1"/>
    </source>
</evidence>
<dbReference type="InterPro" id="IPR001753">
    <property type="entry name" value="Enoyl-CoA_hydra/iso"/>
</dbReference>
<dbReference type="OrthoDB" id="9777711at2"/>
<gene>
    <name evidence="5" type="ORF">SAMN05216418_3265</name>
</gene>
<organism evidence="5 6">
    <name type="scientific">Microbacterium enclense</name>
    <dbReference type="NCBI Taxonomy" id="993073"/>
    <lineage>
        <taxon>Bacteria</taxon>
        <taxon>Bacillati</taxon>
        <taxon>Actinomycetota</taxon>
        <taxon>Actinomycetes</taxon>
        <taxon>Micrococcales</taxon>
        <taxon>Microbacteriaceae</taxon>
        <taxon>Microbacterium</taxon>
    </lineage>
</organism>
<evidence type="ECO:0000256" key="3">
    <source>
        <dbReference type="ARBA" id="ARBA00023235"/>
    </source>
</evidence>
<dbReference type="Proteomes" id="UP000183203">
    <property type="component" value="Unassembled WGS sequence"/>
</dbReference>
<dbReference type="AlphaFoldDB" id="A0A1G6QDU4"/>
<name>A0A1G6QDU4_9MICO</name>
<dbReference type="STRING" id="993073.AS029_14895"/>
<evidence type="ECO:0000313" key="6">
    <source>
        <dbReference type="Proteomes" id="UP000183203"/>
    </source>
</evidence>
<sequence length="271" mass="27714">MTMTGPVQLSMTDGVARVTLNRPDDGNAITLDLARALAEIVGTIAAAGSRVVVVTGAGGTFSTGGDVVDMAAADDIGAFVYELATTFHGALADLADLDAVIIAAVDGVAAGGGLGLALCADVVVASERALFLTAYEAIGLSPDSGASYLLPRVIGASRARAMSAVGLRLNADGARDVGLVHEIVPSAHFDDAVQTLATRLAARPQGHMAASRALFRGADPQEFRRHLDAEARAISAAAASPDATRLIREYAVRARRSAAAAQRRAERSRAA</sequence>
<dbReference type="PANTHER" id="PTHR43684">
    <property type="match status" value="1"/>
</dbReference>
<reference evidence="5 6" key="1">
    <citation type="submission" date="2016-09" db="EMBL/GenBank/DDBJ databases">
        <authorList>
            <person name="Capua I."/>
            <person name="De Benedictis P."/>
            <person name="Joannis T."/>
            <person name="Lombin L.H."/>
            <person name="Cattoli G."/>
        </authorList>
    </citation>
    <scope>NUCLEOTIDE SEQUENCE [LARGE SCALE GENOMIC DNA]</scope>
    <source>
        <strain evidence="5 6">NIO-1002</strain>
    </source>
</reference>
<dbReference type="SUPFAM" id="SSF52096">
    <property type="entry name" value="ClpP/crotonase"/>
    <property type="match status" value="1"/>
</dbReference>
<keyword evidence="3 5" id="KW-0413">Isomerase</keyword>
<protein>
    <submittedName>
        <fullName evidence="5">2-(1,2-epoxy-1,2-dihydrophenyl)acetyl-CoA isomerase</fullName>
    </submittedName>
</protein>
<evidence type="ECO:0000256" key="2">
    <source>
        <dbReference type="ARBA" id="ARBA00023140"/>
    </source>
</evidence>